<dbReference type="EMBL" id="UYRR01003112">
    <property type="protein sequence ID" value="VDK19891.1"/>
    <property type="molecule type" value="Genomic_DNA"/>
</dbReference>
<comment type="subcellular location">
    <subcellularLocation>
        <location evidence="1">Membrane</location>
    </subcellularLocation>
</comment>
<dbReference type="Pfam" id="PF00083">
    <property type="entry name" value="Sugar_tr"/>
    <property type="match status" value="1"/>
</dbReference>
<evidence type="ECO:0000256" key="5">
    <source>
        <dbReference type="ARBA" id="ARBA00023136"/>
    </source>
</evidence>
<dbReference type="InterPro" id="IPR045263">
    <property type="entry name" value="GLUT"/>
</dbReference>
<dbReference type="Gene3D" id="1.20.1250.20">
    <property type="entry name" value="MFS general substrate transporter like domains"/>
    <property type="match status" value="2"/>
</dbReference>
<evidence type="ECO:0000313" key="8">
    <source>
        <dbReference type="Proteomes" id="UP000267096"/>
    </source>
</evidence>
<keyword evidence="3 6" id="KW-0812">Transmembrane</keyword>
<evidence type="ECO:0000313" key="7">
    <source>
        <dbReference type="EMBL" id="VDK19891.1"/>
    </source>
</evidence>
<feature type="transmembrane region" description="Helical" evidence="6">
    <location>
        <begin position="80"/>
        <end position="106"/>
    </location>
</feature>
<keyword evidence="4 6" id="KW-1133">Transmembrane helix</keyword>
<keyword evidence="2" id="KW-0813">Transport</keyword>
<reference evidence="7 8" key="1">
    <citation type="submission" date="2018-11" db="EMBL/GenBank/DDBJ databases">
        <authorList>
            <consortium name="Pathogen Informatics"/>
        </authorList>
    </citation>
    <scope>NUCLEOTIDE SEQUENCE [LARGE SCALE GENOMIC DNA]</scope>
</reference>
<evidence type="ECO:0000256" key="6">
    <source>
        <dbReference type="SAM" id="Phobius"/>
    </source>
</evidence>
<keyword evidence="8" id="KW-1185">Reference proteome</keyword>
<dbReference type="Proteomes" id="UP000267096">
    <property type="component" value="Unassembled WGS sequence"/>
</dbReference>
<dbReference type="InterPro" id="IPR005828">
    <property type="entry name" value="MFS_sugar_transport-like"/>
</dbReference>
<gene>
    <name evidence="7" type="ORF">ASIM_LOCUS2362</name>
</gene>
<organism evidence="7 8">
    <name type="scientific">Anisakis simplex</name>
    <name type="common">Herring worm</name>
    <dbReference type="NCBI Taxonomy" id="6269"/>
    <lineage>
        <taxon>Eukaryota</taxon>
        <taxon>Metazoa</taxon>
        <taxon>Ecdysozoa</taxon>
        <taxon>Nematoda</taxon>
        <taxon>Chromadorea</taxon>
        <taxon>Rhabditida</taxon>
        <taxon>Spirurina</taxon>
        <taxon>Ascaridomorpha</taxon>
        <taxon>Ascaridoidea</taxon>
        <taxon>Anisakidae</taxon>
        <taxon>Anisakis</taxon>
        <taxon>Anisakis simplex complex</taxon>
    </lineage>
</organism>
<keyword evidence="5 6" id="KW-0472">Membrane</keyword>
<evidence type="ECO:0000256" key="1">
    <source>
        <dbReference type="ARBA" id="ARBA00004370"/>
    </source>
</evidence>
<dbReference type="SUPFAM" id="SSF103473">
    <property type="entry name" value="MFS general substrate transporter"/>
    <property type="match status" value="1"/>
</dbReference>
<feature type="transmembrane region" description="Helical" evidence="6">
    <location>
        <begin position="118"/>
        <end position="136"/>
    </location>
</feature>
<name>A0A3P6PI20_ANISI</name>
<dbReference type="PANTHER" id="PTHR23503">
    <property type="entry name" value="SOLUTE CARRIER FAMILY 2"/>
    <property type="match status" value="1"/>
</dbReference>
<evidence type="ECO:0000256" key="4">
    <source>
        <dbReference type="ARBA" id="ARBA00022989"/>
    </source>
</evidence>
<dbReference type="GO" id="GO:0015149">
    <property type="term" value="F:hexose transmembrane transporter activity"/>
    <property type="evidence" value="ECO:0007669"/>
    <property type="project" value="TreeGrafter"/>
</dbReference>
<dbReference type="OrthoDB" id="4540492at2759"/>
<evidence type="ECO:0000256" key="2">
    <source>
        <dbReference type="ARBA" id="ARBA00022448"/>
    </source>
</evidence>
<evidence type="ECO:0008006" key="9">
    <source>
        <dbReference type="Google" id="ProtNLM"/>
    </source>
</evidence>
<proteinExistence type="predicted"/>
<dbReference type="AlphaFoldDB" id="A0A3P6PI20"/>
<accession>A0A3P6PI20</accession>
<dbReference type="GO" id="GO:0016020">
    <property type="term" value="C:membrane"/>
    <property type="evidence" value="ECO:0007669"/>
    <property type="project" value="UniProtKB-SubCell"/>
</dbReference>
<feature type="transmembrane region" description="Helical" evidence="6">
    <location>
        <begin position="148"/>
        <end position="168"/>
    </location>
</feature>
<dbReference type="PANTHER" id="PTHR23503:SF8">
    <property type="entry name" value="FACILITATED GLUCOSE TRANSPORTER PROTEIN 1"/>
    <property type="match status" value="1"/>
</dbReference>
<evidence type="ECO:0000256" key="3">
    <source>
        <dbReference type="ARBA" id="ARBA00022692"/>
    </source>
</evidence>
<dbReference type="InterPro" id="IPR036259">
    <property type="entry name" value="MFS_trans_sf"/>
</dbReference>
<sequence length="171" mass="18844">MLAGIGAVTLVSFLKETPKYLLITRGNHQGALASLQFYRGKDEANEAVIENIQKEAQAGYEAPFLKSIPIVIRTPHLRQAYFVGFCALQIGSFVFIACNFIASIFGALAVDRFGRRPLLLSFALCNTLSLCAYCVFDRIAFYVDEQFKYGCIASLIAYGITFGISIMGSRD</sequence>
<protein>
    <recommendedName>
        <fullName evidence="9">Major facilitator superfamily (MFS) profile domain-containing protein</fullName>
    </recommendedName>
</protein>